<dbReference type="EMBL" id="BOMW01000100">
    <property type="protein sequence ID" value="GIF09755.1"/>
    <property type="molecule type" value="Genomic_DNA"/>
</dbReference>
<protein>
    <recommendedName>
        <fullName evidence="1">N-acetyltransferase domain-containing protein</fullName>
    </recommendedName>
</protein>
<dbReference type="InterPro" id="IPR016181">
    <property type="entry name" value="Acyl_CoA_acyltransferase"/>
</dbReference>
<dbReference type="RefSeq" id="WP_203685042.1">
    <property type="nucleotide sequence ID" value="NZ_BOMW01000100.1"/>
</dbReference>
<dbReference type="InterPro" id="IPR000182">
    <property type="entry name" value="GNAT_dom"/>
</dbReference>
<name>A0A919NFJ8_9ACTN</name>
<proteinExistence type="predicted"/>
<evidence type="ECO:0000313" key="2">
    <source>
        <dbReference type="EMBL" id="GIF09755.1"/>
    </source>
</evidence>
<accession>A0A919NFJ8</accession>
<dbReference type="PROSITE" id="PS51186">
    <property type="entry name" value="GNAT"/>
    <property type="match status" value="1"/>
</dbReference>
<evidence type="ECO:0000313" key="3">
    <source>
        <dbReference type="Proteomes" id="UP000629619"/>
    </source>
</evidence>
<comment type="caution">
    <text evidence="2">The sequence shown here is derived from an EMBL/GenBank/DDBJ whole genome shotgun (WGS) entry which is preliminary data.</text>
</comment>
<dbReference type="GO" id="GO:0016747">
    <property type="term" value="F:acyltransferase activity, transferring groups other than amino-acyl groups"/>
    <property type="evidence" value="ECO:0007669"/>
    <property type="project" value="InterPro"/>
</dbReference>
<reference evidence="2" key="1">
    <citation type="submission" date="2021-01" db="EMBL/GenBank/DDBJ databases">
        <title>Whole genome shotgun sequence of Actinoplanes siamensis NBRC 109076.</title>
        <authorList>
            <person name="Komaki H."/>
            <person name="Tamura T."/>
        </authorList>
    </citation>
    <scope>NUCLEOTIDE SEQUENCE</scope>
    <source>
        <strain evidence="2">NBRC 109076</strain>
    </source>
</reference>
<dbReference type="Pfam" id="PF00583">
    <property type="entry name" value="Acetyltransf_1"/>
    <property type="match status" value="1"/>
</dbReference>
<evidence type="ECO:0000259" key="1">
    <source>
        <dbReference type="PROSITE" id="PS51186"/>
    </source>
</evidence>
<dbReference type="AlphaFoldDB" id="A0A919NFJ8"/>
<dbReference type="SUPFAM" id="SSF55729">
    <property type="entry name" value="Acyl-CoA N-acyltransferases (Nat)"/>
    <property type="match status" value="1"/>
</dbReference>
<gene>
    <name evidence="2" type="ORF">Asi03nite_72930</name>
</gene>
<sequence>MISTGAPISGDRSAASLLSLLDLIVATSPGAWARSGRNGDRLISSGATLGTCNGVFPVGPEADPADVAEFAALGHDRPWSVFCRREPSPSLRAAAAAHGLTAAYRSPVLGLGAHPISLPPGGPVVRRISGADRSFYLDALAGAFQAPRELFGGIMSAAVLGAPEISAYVVQDRGVPVATSLGFLVDGLVGVYNVATVPAARRRGYGRLATRVVLRDAFAAGADGAYLVSSEEGLPLYASMGFQHIEDWVYLTAES</sequence>
<dbReference type="Gene3D" id="3.40.630.30">
    <property type="match status" value="1"/>
</dbReference>
<keyword evidence="3" id="KW-1185">Reference proteome</keyword>
<organism evidence="2 3">
    <name type="scientific">Actinoplanes siamensis</name>
    <dbReference type="NCBI Taxonomy" id="1223317"/>
    <lineage>
        <taxon>Bacteria</taxon>
        <taxon>Bacillati</taxon>
        <taxon>Actinomycetota</taxon>
        <taxon>Actinomycetes</taxon>
        <taxon>Micromonosporales</taxon>
        <taxon>Micromonosporaceae</taxon>
        <taxon>Actinoplanes</taxon>
    </lineage>
</organism>
<feature type="domain" description="N-acetyltransferase" evidence="1">
    <location>
        <begin position="123"/>
        <end position="255"/>
    </location>
</feature>
<dbReference type="Proteomes" id="UP000629619">
    <property type="component" value="Unassembled WGS sequence"/>
</dbReference>